<dbReference type="Proteomes" id="UP000053070">
    <property type="component" value="Unassembled WGS sequence"/>
</dbReference>
<dbReference type="InterPro" id="IPR015813">
    <property type="entry name" value="Pyrv/PenolPyrv_kinase-like_dom"/>
</dbReference>
<evidence type="ECO:0000256" key="2">
    <source>
        <dbReference type="ARBA" id="ARBA00005568"/>
    </source>
</evidence>
<keyword evidence="4 6" id="KW-0460">Magnesium</keyword>
<evidence type="ECO:0000256" key="5">
    <source>
        <dbReference type="PIRSR" id="PIRSR015582-1"/>
    </source>
</evidence>
<dbReference type="STRING" id="502682.BMF35_b0115"/>
<evidence type="ECO:0000256" key="1">
    <source>
        <dbReference type="ARBA" id="ARBA00001946"/>
    </source>
</evidence>
<accession>A0A0G9MK82</accession>
<feature type="binding site" evidence="6">
    <location>
        <position position="133"/>
    </location>
    <ligand>
        <name>Mg(2+)</name>
        <dbReference type="ChEBI" id="CHEBI:18420"/>
    </ligand>
</feature>
<dbReference type="PANTHER" id="PTHR32308:SF0">
    <property type="entry name" value="HPCH_HPAI ALDOLASE_CITRATE LYASE DOMAIN-CONTAINING PROTEIN"/>
    <property type="match status" value="1"/>
</dbReference>
<organism evidence="8 9">
    <name type="scientific">Aurantiacibacter gangjinensis</name>
    <dbReference type="NCBI Taxonomy" id="502682"/>
    <lineage>
        <taxon>Bacteria</taxon>
        <taxon>Pseudomonadati</taxon>
        <taxon>Pseudomonadota</taxon>
        <taxon>Alphaproteobacteria</taxon>
        <taxon>Sphingomonadales</taxon>
        <taxon>Erythrobacteraceae</taxon>
        <taxon>Aurantiacibacter</taxon>
    </lineage>
</organism>
<dbReference type="InterPro" id="IPR040442">
    <property type="entry name" value="Pyrv_kinase-like_dom_sf"/>
</dbReference>
<comment type="cofactor">
    <cofactor evidence="1">
        <name>Mg(2+)</name>
        <dbReference type="ChEBI" id="CHEBI:18420"/>
    </cofactor>
</comment>
<evidence type="ECO:0000313" key="8">
    <source>
        <dbReference type="EMBL" id="KLE31054.1"/>
    </source>
</evidence>
<dbReference type="InterPro" id="IPR005000">
    <property type="entry name" value="Aldolase/citrate-lyase_domain"/>
</dbReference>
<evidence type="ECO:0000313" key="9">
    <source>
        <dbReference type="Proteomes" id="UP000053070"/>
    </source>
</evidence>
<evidence type="ECO:0000256" key="3">
    <source>
        <dbReference type="ARBA" id="ARBA00022723"/>
    </source>
</evidence>
<protein>
    <submittedName>
        <fullName evidence="8">Citrate lyase</fullName>
    </submittedName>
</protein>
<dbReference type="Pfam" id="PF03328">
    <property type="entry name" value="HpcH_HpaI"/>
    <property type="match status" value="1"/>
</dbReference>
<reference evidence="8 9" key="1">
    <citation type="submission" date="2015-04" db="EMBL/GenBank/DDBJ databases">
        <title>The draft genome sequence of Erythrobacr gangjinensis K7-2.</title>
        <authorList>
            <person name="Zhuang L."/>
            <person name="Liu Y."/>
            <person name="Shao Z."/>
        </authorList>
    </citation>
    <scope>NUCLEOTIDE SEQUENCE [LARGE SCALE GENOMIC DNA]</scope>
    <source>
        <strain evidence="8 9">K7-2</strain>
    </source>
</reference>
<evidence type="ECO:0000256" key="6">
    <source>
        <dbReference type="PIRSR" id="PIRSR015582-2"/>
    </source>
</evidence>
<dbReference type="GO" id="GO:0006107">
    <property type="term" value="P:oxaloacetate metabolic process"/>
    <property type="evidence" value="ECO:0007669"/>
    <property type="project" value="TreeGrafter"/>
</dbReference>
<gene>
    <name evidence="8" type="ORF">AAW01_12425</name>
</gene>
<keyword evidence="3 6" id="KW-0479">Metal-binding</keyword>
<evidence type="ECO:0000256" key="4">
    <source>
        <dbReference type="ARBA" id="ARBA00022842"/>
    </source>
</evidence>
<dbReference type="InterPro" id="IPR011206">
    <property type="entry name" value="Citrate_lyase_beta/mcl1/mcl2"/>
</dbReference>
<feature type="binding site" evidence="5">
    <location>
        <position position="133"/>
    </location>
    <ligand>
        <name>substrate</name>
    </ligand>
</feature>
<dbReference type="GO" id="GO:0016829">
    <property type="term" value="F:lyase activity"/>
    <property type="evidence" value="ECO:0007669"/>
    <property type="project" value="UniProtKB-KW"/>
</dbReference>
<dbReference type="EMBL" id="LBHC01000003">
    <property type="protein sequence ID" value="KLE31054.1"/>
    <property type="molecule type" value="Genomic_DNA"/>
</dbReference>
<feature type="binding site" evidence="6">
    <location>
        <position position="163"/>
    </location>
    <ligand>
        <name>Mg(2+)</name>
        <dbReference type="ChEBI" id="CHEBI:18420"/>
    </ligand>
</feature>
<sequence>MPMPIRSWLFVPGDSEKKLGKAPSTGADVLIVDLEDAVAPQAKEAARGTTREWLNGERGTDAAYQRWVRINPLDTDLWRDDVGAVMGGAPAGLVVPKAAGPQQLSALAAMLEQEEARHGLAAGSTQLLPLVSETAASALTMATYADPENAQPRLLGLTWGAEDLSAAIGAVRKRDDRGRWTDLFRIVRAQTLLTAHAAGVAAIDTLHADFRDMDGLRRVARDGYGDGFAGMLAIHPAQVAIINEAFSPSADELANAQAIVDAFEANPGVGALQLDGKMIDQPHFEQAKKLLARAE</sequence>
<dbReference type="AlphaFoldDB" id="A0A0G9MK82"/>
<evidence type="ECO:0000259" key="7">
    <source>
        <dbReference type="Pfam" id="PF03328"/>
    </source>
</evidence>
<comment type="similarity">
    <text evidence="2">Belongs to the HpcH/HpaI aldolase family.</text>
</comment>
<feature type="domain" description="HpcH/HpaI aldolase/citrate lyase" evidence="7">
    <location>
        <begin position="6"/>
        <end position="236"/>
    </location>
</feature>
<dbReference type="OrthoDB" id="9800547at2"/>
<dbReference type="SUPFAM" id="SSF51621">
    <property type="entry name" value="Phosphoenolpyruvate/pyruvate domain"/>
    <property type="match status" value="1"/>
</dbReference>
<dbReference type="PANTHER" id="PTHR32308">
    <property type="entry name" value="LYASE BETA SUBUNIT, PUTATIVE (AFU_ORTHOLOGUE AFUA_4G13030)-RELATED"/>
    <property type="match status" value="1"/>
</dbReference>
<name>A0A0G9MK82_9SPHN</name>
<dbReference type="PATRIC" id="fig|502682.8.peg.2535"/>
<dbReference type="PIRSF" id="PIRSF015582">
    <property type="entry name" value="Cit_lyase_B"/>
    <property type="match status" value="1"/>
</dbReference>
<dbReference type="GO" id="GO:0000287">
    <property type="term" value="F:magnesium ion binding"/>
    <property type="evidence" value="ECO:0007669"/>
    <property type="project" value="TreeGrafter"/>
</dbReference>
<keyword evidence="8" id="KW-0456">Lyase</keyword>
<proteinExistence type="inferred from homology"/>
<dbReference type="Gene3D" id="3.20.20.60">
    <property type="entry name" value="Phosphoenolpyruvate-binding domains"/>
    <property type="match status" value="1"/>
</dbReference>
<comment type="caution">
    <text evidence="8">The sequence shown here is derived from an EMBL/GenBank/DDBJ whole genome shotgun (WGS) entry which is preliminary data.</text>
</comment>
<feature type="binding site" evidence="5">
    <location>
        <position position="69"/>
    </location>
    <ligand>
        <name>substrate</name>
    </ligand>
</feature>
<keyword evidence="9" id="KW-1185">Reference proteome</keyword>